<dbReference type="SMART" id="SM00382">
    <property type="entry name" value="AAA"/>
    <property type="match status" value="1"/>
</dbReference>
<evidence type="ECO:0000313" key="2">
    <source>
        <dbReference type="EMBL" id="AUT69237.1"/>
    </source>
</evidence>
<dbReference type="Gene3D" id="3.40.50.300">
    <property type="entry name" value="P-loop containing nucleotide triphosphate hydrolases"/>
    <property type="match status" value="1"/>
</dbReference>
<dbReference type="Proteomes" id="UP000236649">
    <property type="component" value="Chromosome 1"/>
</dbReference>
<organism evidence="2 3">
    <name type="scientific">Paraburkholderia hospita</name>
    <dbReference type="NCBI Taxonomy" id="169430"/>
    <lineage>
        <taxon>Bacteria</taxon>
        <taxon>Pseudomonadati</taxon>
        <taxon>Pseudomonadota</taxon>
        <taxon>Betaproteobacteria</taxon>
        <taxon>Burkholderiales</taxon>
        <taxon>Burkholderiaceae</taxon>
        <taxon>Paraburkholderia</taxon>
    </lineage>
</organism>
<dbReference type="InterPro" id="IPR027417">
    <property type="entry name" value="P-loop_NTPase"/>
</dbReference>
<dbReference type="AlphaFoldDB" id="A0AAN1J8M9"/>
<name>A0AAN1J8M9_9BURK</name>
<evidence type="ECO:0000259" key="1">
    <source>
        <dbReference type="SMART" id="SM00382"/>
    </source>
</evidence>
<dbReference type="SUPFAM" id="SSF52540">
    <property type="entry name" value="P-loop containing nucleoside triphosphate hydrolases"/>
    <property type="match status" value="1"/>
</dbReference>
<sequence length="467" mass="51311">MENSRLVMDIEAGGARLCDLVHARSGGHPGGDSHSAVPRAPRTIEETGLTEAFLLELVARTAYVLGKVSLSILIRRLKLGARVLEDVLAFGIRERMLERSGGPHDIDREFQLTETGRHRAAELMARCRYVGPAPVPLEQYQACLQRQSTHEQRVTRASVEAAFADMAVTTALLDQIGSAVNNGRPVIFFGPSGSGKTSLAERLVRLMPKRVAVPYAIAIENEIIQMFDPLIHKPCELVAADGGSNNTADGRWQYCRPPTGLSGGELTLDMLELCHDAVNGYYQAPPHIKATGGLYIIDDLGRQRVSPAALLDRWIVPLDRGYDMLTLRTGVRFSLPLNVRIVFTSNAAPADLGDEAFFRRLGAKLYVGPLDVTDYRAIYQQRSGELGIRSDDEAFDYLVHELHRLSRRPLLASYPGELLRIVLANARYLEQPAVADGPSLKRAWNIFFAVVEHDIAPAGMVEGGRSA</sequence>
<evidence type="ECO:0000313" key="3">
    <source>
        <dbReference type="Proteomes" id="UP000236649"/>
    </source>
</evidence>
<reference evidence="2 3" key="1">
    <citation type="submission" date="2018-01" db="EMBL/GenBank/DDBJ databases">
        <title>Species boundaries and ecological features among Paraburkholderia terrae DSMZ17804T, P. hospita DSMZ17164T and P. caribensis DSMZ13236T.</title>
        <authorList>
            <person name="Pratama A.A."/>
        </authorList>
    </citation>
    <scope>NUCLEOTIDE SEQUENCE [LARGE SCALE GENOMIC DNA]</scope>
    <source>
        <strain evidence="2 3">DSM 17164</strain>
    </source>
</reference>
<accession>A0AAN1J8M9</accession>
<feature type="domain" description="AAA+ ATPase" evidence="1">
    <location>
        <begin position="182"/>
        <end position="371"/>
    </location>
</feature>
<dbReference type="InterPro" id="IPR003593">
    <property type="entry name" value="AAA+_ATPase"/>
</dbReference>
<proteinExistence type="predicted"/>
<gene>
    <name evidence="2" type="ORF">C2L64_13755</name>
</gene>
<protein>
    <submittedName>
        <fullName evidence="2">ATPase</fullName>
    </submittedName>
</protein>
<dbReference type="KEGG" id="phs:C2L64_13755"/>
<dbReference type="EMBL" id="CP026105">
    <property type="protein sequence ID" value="AUT69237.1"/>
    <property type="molecule type" value="Genomic_DNA"/>
</dbReference>